<comment type="caution">
    <text evidence="1">The sequence shown here is derived from an EMBL/GenBank/DDBJ whole genome shotgun (WGS) entry which is preliminary data.</text>
</comment>
<evidence type="ECO:0000313" key="1">
    <source>
        <dbReference type="EMBL" id="EIC01945.1"/>
    </source>
</evidence>
<evidence type="ECO:0000313" key="2">
    <source>
        <dbReference type="Proteomes" id="UP000003571"/>
    </source>
</evidence>
<dbReference type="STRING" id="907348.TresaDRAFT_1697"/>
<dbReference type="RefSeq" id="WP_002703882.1">
    <property type="nucleotide sequence ID" value="NZ_AGRW01000044.1"/>
</dbReference>
<keyword evidence="2" id="KW-1185">Reference proteome</keyword>
<sequence length="511" mass="59799">MSNSSSGESFLQRIFGSLFNKKDPEAEKKKLLKQIAKSLSKTKWKFYKHSADQLLPAFPKLFYEIYKAVVGCQLSFNNQQNPNSYKMMVVDYALTEEQKRILEELTEESITTMSRNMDFNQLKKQIKTDIDKLSADFDKEKIQKIDTLYTKLMKFKQFCTFDFYFMLKKFDSTMREGDFSKTPKFNPIDASYVSEDLKDFLTVAWALPLDSDWSDMMQMFKVMKGVEPMKPNQWNKIVTRLNQIRSEQVIEMIIQLTTKDPTYSVVIEEKHEQIVESYIDKIRTQAQLTIRKLESEQMNSKIDSLLTQIFNTTSIFSLKYYTEQASETFLKRGLPGFEYAKPLNYMRFFLIEFVKRDVRTYADLVLIRGKWTNPQLSQTMSDAFHAMMDLADKISAFDQKHNEEGGDFGAKLKTLLPRIDRDKEAKGIIKTTIKDSNSMAKTYLVNTTKAMIVFAKSTKALIEDYKKPRGELVSNWKEIDRFAETPLNELAVDIYKKIYLFVNLMQNFLQK</sequence>
<gene>
    <name evidence="1" type="ORF">TresaDRAFT_1697</name>
</gene>
<dbReference type="eggNOG" id="ENOG5033D6N">
    <property type="taxonomic scope" value="Bacteria"/>
</dbReference>
<dbReference type="PATRIC" id="fig|907348.3.peg.1265"/>
<accession>H7EK58</accession>
<organism evidence="1 2">
    <name type="scientific">Treponema saccharophilum DSM 2985</name>
    <dbReference type="NCBI Taxonomy" id="907348"/>
    <lineage>
        <taxon>Bacteria</taxon>
        <taxon>Pseudomonadati</taxon>
        <taxon>Spirochaetota</taxon>
        <taxon>Spirochaetia</taxon>
        <taxon>Spirochaetales</taxon>
        <taxon>Treponemataceae</taxon>
        <taxon>Treponema</taxon>
    </lineage>
</organism>
<protein>
    <submittedName>
        <fullName evidence="1">Uncharacterized protein</fullName>
    </submittedName>
</protein>
<dbReference type="AlphaFoldDB" id="H7EK58"/>
<reference evidence="1 2" key="1">
    <citation type="submission" date="2011-09" db="EMBL/GenBank/DDBJ databases">
        <title>The draft genome of Treponema saccharophilum DSM 2985.</title>
        <authorList>
            <consortium name="US DOE Joint Genome Institute (JGI-PGF)"/>
            <person name="Lucas S."/>
            <person name="Copeland A."/>
            <person name="Lapidus A."/>
            <person name="Glavina del Rio T."/>
            <person name="Dalin E."/>
            <person name="Tice H."/>
            <person name="Bruce D."/>
            <person name="Goodwin L."/>
            <person name="Pitluck S."/>
            <person name="Peters L."/>
            <person name="Kyrpides N."/>
            <person name="Mavromatis K."/>
            <person name="Ivanova N."/>
            <person name="Markowitz V."/>
            <person name="Cheng J.-F."/>
            <person name="Hugenholtz P."/>
            <person name="Woyke T."/>
            <person name="Wu D."/>
            <person name="Gronow S."/>
            <person name="Wellnitz S."/>
            <person name="Brambilla E."/>
            <person name="Klenk H.-P."/>
            <person name="Eisen J.A."/>
        </authorList>
    </citation>
    <scope>NUCLEOTIDE SEQUENCE [LARGE SCALE GENOMIC DNA]</scope>
    <source>
        <strain evidence="1 2">DSM 2985</strain>
    </source>
</reference>
<proteinExistence type="predicted"/>
<dbReference type="Proteomes" id="UP000003571">
    <property type="component" value="Unassembled WGS sequence"/>
</dbReference>
<name>H7EK58_9SPIR</name>
<dbReference type="EMBL" id="AGRW01000044">
    <property type="protein sequence ID" value="EIC01945.1"/>
    <property type="molecule type" value="Genomic_DNA"/>
</dbReference>
<dbReference type="OrthoDB" id="349962at2"/>